<feature type="domain" description="EGF-like" evidence="7">
    <location>
        <begin position="6"/>
        <end position="47"/>
    </location>
</feature>
<reference evidence="9" key="1">
    <citation type="submission" date="2021-02" db="EMBL/GenBank/DDBJ databases">
        <authorList>
            <person name="Nowell W R."/>
        </authorList>
    </citation>
    <scope>NUCLEOTIDE SEQUENCE</scope>
</reference>
<dbReference type="Gene3D" id="1.20.1070.10">
    <property type="entry name" value="Rhodopsin 7-helix transmembrane proteins"/>
    <property type="match status" value="1"/>
</dbReference>
<dbReference type="Proteomes" id="UP000663844">
    <property type="component" value="Unassembled WGS sequence"/>
</dbReference>
<sequence length="466" mass="54386">GPRCYLNSICQVNTCMNKGICVPHDARHSFTNFTCVCPEGFSGEICENNDVQIDMSFSDVERPQFILIHFIKVIKPHFISTDPAPSRITMFKKIQFHQKIITFHMASDFHLVFVQLETIYYLIVLQHEYIPTIVISTQISSSQRCPHIRELLDEVLVDYPILRRVTNYHTVCKQHSHLMCFHDNETFMCLCTQERHANCFHFNFNMTYDYHPHCPTKKICNCQECFYGDKCQFTTKHSGLSLDSILGYHIHPHLSINQQSLLVRISIILATLILIIGLISGILSNLTFKIKSVRELGCGFYLFVSSITSILIIIFLNIKLWFLILSQMNIITSRSFLWFNCHSIEYLLRLLLATNDWLHACVTVERFLVVYLGIRFDKPNSKKYAKRMIWVIVLLTAASILHDPIHRRLFDDIEEERTWCMLHITPQLEIYDRFINILHFLVPFSLNFILAIGIIFYTAKQRSSMG</sequence>
<dbReference type="Gene3D" id="2.10.25.10">
    <property type="entry name" value="Laminin"/>
    <property type="match status" value="1"/>
</dbReference>
<keyword evidence="4 6" id="KW-0472">Membrane</keyword>
<evidence type="ECO:0000256" key="4">
    <source>
        <dbReference type="ARBA" id="ARBA00023136"/>
    </source>
</evidence>
<evidence type="ECO:0000313" key="10">
    <source>
        <dbReference type="Proteomes" id="UP000663844"/>
    </source>
</evidence>
<dbReference type="Pfam" id="PF00008">
    <property type="entry name" value="EGF"/>
    <property type="match status" value="1"/>
</dbReference>
<keyword evidence="5" id="KW-0245">EGF-like domain</keyword>
<evidence type="ECO:0000313" key="9">
    <source>
        <dbReference type="EMBL" id="CAF4277938.1"/>
    </source>
</evidence>
<evidence type="ECO:0000256" key="2">
    <source>
        <dbReference type="ARBA" id="ARBA00022692"/>
    </source>
</evidence>
<dbReference type="PANTHER" id="PTHR24044">
    <property type="entry name" value="NOTCH LIGAND FAMILY MEMBER"/>
    <property type="match status" value="1"/>
</dbReference>
<dbReference type="AlphaFoldDB" id="A0A820GI24"/>
<comment type="caution">
    <text evidence="5">Lacks conserved residue(s) required for the propagation of feature annotation.</text>
</comment>
<feature type="non-terminal residue" evidence="9">
    <location>
        <position position="466"/>
    </location>
</feature>
<accession>A0A820GI24</accession>
<dbReference type="PANTHER" id="PTHR24044:SF420">
    <property type="entry name" value="DELTA AND NOTCH-LIKE EPIDERMAL GROWTH FACTOR-RELATED RECEPTOR ISOFORM X1"/>
    <property type="match status" value="1"/>
</dbReference>
<comment type="caution">
    <text evidence="9">The sequence shown here is derived from an EMBL/GenBank/DDBJ whole genome shotgun (WGS) entry which is preliminary data.</text>
</comment>
<dbReference type="PROSITE" id="PS50262">
    <property type="entry name" value="G_PROTEIN_RECEP_F1_2"/>
    <property type="match status" value="1"/>
</dbReference>
<protein>
    <recommendedName>
        <fullName evidence="11">EGF-like domain-containing protein</fullName>
    </recommendedName>
</protein>
<name>A0A820GI24_9BILA</name>
<feature type="domain" description="G-protein coupled receptors family 1 profile" evidence="8">
    <location>
        <begin position="280"/>
        <end position="466"/>
    </location>
</feature>
<feature type="transmembrane region" description="Helical" evidence="6">
    <location>
        <begin position="388"/>
        <end position="405"/>
    </location>
</feature>
<keyword evidence="3 6" id="KW-1133">Transmembrane helix</keyword>
<evidence type="ECO:0000256" key="1">
    <source>
        <dbReference type="ARBA" id="ARBA00004370"/>
    </source>
</evidence>
<gene>
    <name evidence="9" type="ORF">OXD698_LOCUS44891</name>
</gene>
<dbReference type="EMBL" id="CAJOAZ010014258">
    <property type="protein sequence ID" value="CAF4277938.1"/>
    <property type="molecule type" value="Genomic_DNA"/>
</dbReference>
<feature type="transmembrane region" description="Helical" evidence="6">
    <location>
        <begin position="437"/>
        <end position="459"/>
    </location>
</feature>
<dbReference type="PROSITE" id="PS50026">
    <property type="entry name" value="EGF_3"/>
    <property type="match status" value="1"/>
</dbReference>
<feature type="transmembrane region" description="Helical" evidence="6">
    <location>
        <begin position="261"/>
        <end position="288"/>
    </location>
</feature>
<dbReference type="GO" id="GO:0016020">
    <property type="term" value="C:membrane"/>
    <property type="evidence" value="ECO:0007669"/>
    <property type="project" value="UniProtKB-SubCell"/>
</dbReference>
<evidence type="ECO:0000259" key="8">
    <source>
        <dbReference type="PROSITE" id="PS50262"/>
    </source>
</evidence>
<dbReference type="InterPro" id="IPR000742">
    <property type="entry name" value="EGF"/>
</dbReference>
<dbReference type="SMART" id="SM00181">
    <property type="entry name" value="EGF"/>
    <property type="match status" value="1"/>
</dbReference>
<keyword evidence="5" id="KW-1015">Disulfide bond</keyword>
<dbReference type="PROSITE" id="PS00022">
    <property type="entry name" value="EGF_1"/>
    <property type="match status" value="1"/>
</dbReference>
<evidence type="ECO:0000256" key="6">
    <source>
        <dbReference type="SAM" id="Phobius"/>
    </source>
</evidence>
<dbReference type="InterPro" id="IPR017452">
    <property type="entry name" value="GPCR_Rhodpsn_7TM"/>
</dbReference>
<evidence type="ECO:0000259" key="7">
    <source>
        <dbReference type="PROSITE" id="PS50026"/>
    </source>
</evidence>
<evidence type="ECO:0008006" key="11">
    <source>
        <dbReference type="Google" id="ProtNLM"/>
    </source>
</evidence>
<dbReference type="PROSITE" id="PS01186">
    <property type="entry name" value="EGF_2"/>
    <property type="match status" value="1"/>
</dbReference>
<comment type="subcellular location">
    <subcellularLocation>
        <location evidence="1">Membrane</location>
    </subcellularLocation>
</comment>
<organism evidence="9 10">
    <name type="scientific">Adineta steineri</name>
    <dbReference type="NCBI Taxonomy" id="433720"/>
    <lineage>
        <taxon>Eukaryota</taxon>
        <taxon>Metazoa</taxon>
        <taxon>Spiralia</taxon>
        <taxon>Gnathifera</taxon>
        <taxon>Rotifera</taxon>
        <taxon>Eurotatoria</taxon>
        <taxon>Bdelloidea</taxon>
        <taxon>Adinetida</taxon>
        <taxon>Adinetidae</taxon>
        <taxon>Adineta</taxon>
    </lineage>
</organism>
<feature type="disulfide bond" evidence="5">
    <location>
        <begin position="37"/>
        <end position="46"/>
    </location>
</feature>
<keyword evidence="2 6" id="KW-0812">Transmembrane</keyword>
<dbReference type="CDD" id="cd00054">
    <property type="entry name" value="EGF_CA"/>
    <property type="match status" value="1"/>
</dbReference>
<dbReference type="SUPFAM" id="SSF57196">
    <property type="entry name" value="EGF/Laminin"/>
    <property type="match status" value="1"/>
</dbReference>
<feature type="non-terminal residue" evidence="9">
    <location>
        <position position="1"/>
    </location>
</feature>
<evidence type="ECO:0000256" key="3">
    <source>
        <dbReference type="ARBA" id="ARBA00022989"/>
    </source>
</evidence>
<dbReference type="InterPro" id="IPR050906">
    <property type="entry name" value="Notch_signaling"/>
</dbReference>
<feature type="transmembrane region" description="Helical" evidence="6">
    <location>
        <begin position="300"/>
        <end position="324"/>
    </location>
</feature>
<dbReference type="GO" id="GO:0005112">
    <property type="term" value="F:Notch binding"/>
    <property type="evidence" value="ECO:0007669"/>
    <property type="project" value="TreeGrafter"/>
</dbReference>
<evidence type="ECO:0000256" key="5">
    <source>
        <dbReference type="PROSITE-ProRule" id="PRU00076"/>
    </source>
</evidence>
<dbReference type="SUPFAM" id="SSF81321">
    <property type="entry name" value="Family A G protein-coupled receptor-like"/>
    <property type="match status" value="1"/>
</dbReference>
<proteinExistence type="predicted"/>